<keyword evidence="4" id="KW-1185">Reference proteome</keyword>
<protein>
    <submittedName>
        <fullName evidence="3">Uncharacterized protein</fullName>
    </submittedName>
</protein>
<feature type="region of interest" description="Disordered" evidence="1">
    <location>
        <begin position="1149"/>
        <end position="1170"/>
    </location>
</feature>
<proteinExistence type="predicted"/>
<dbReference type="Proteomes" id="UP000078486">
    <property type="component" value="Unassembled WGS sequence"/>
</dbReference>
<accession>A0A178ILE7</accession>
<gene>
    <name evidence="3" type="ORF">AW736_06625</name>
</gene>
<feature type="chain" id="PRO_5008089040" evidence="2">
    <location>
        <begin position="31"/>
        <end position="1170"/>
    </location>
</feature>
<keyword evidence="2" id="KW-0732">Signal</keyword>
<evidence type="ECO:0000256" key="2">
    <source>
        <dbReference type="SAM" id="SignalP"/>
    </source>
</evidence>
<evidence type="ECO:0000313" key="4">
    <source>
        <dbReference type="Proteomes" id="UP000078486"/>
    </source>
</evidence>
<dbReference type="EMBL" id="LRRQ01000050">
    <property type="protein sequence ID" value="OAM90713.1"/>
    <property type="molecule type" value="Genomic_DNA"/>
</dbReference>
<reference evidence="3 4" key="1">
    <citation type="submission" date="2016-01" db="EMBL/GenBank/DDBJ databases">
        <title>High potential of lignocellulose degradation of a new Verrucomicrobia species.</title>
        <authorList>
            <person name="Wang Y."/>
            <person name="Shi Y."/>
            <person name="Qiu Z."/>
            <person name="Liu S."/>
            <person name="Yang H."/>
        </authorList>
    </citation>
    <scope>NUCLEOTIDE SEQUENCE [LARGE SCALE GENOMIC DNA]</scope>
    <source>
        <strain evidence="3 4">TSB47</strain>
    </source>
</reference>
<sequence length="1170" mass="128347">MMRIMPELPFPKLAACLLACAAFVSAPLCASDSDATLLVEPETFVALGSWQKTGIHIQSSNMPGTAFAGVNITRPGVYQIWTRTQDFPASQPGTRRCLIKLDGRPAARESGQHGKDGWYWEHVGEARLEAGVRLLEIEDSARFYARLDAVLLTAGGLDPNSVGRDALNKYRVDVVQPRRVAPGGEMKPAAPDREAPPLAALDAPGATLVFRAARAEDGSARVWREVAHKTAGGPAVTVEAGVEPLIVIGSAENTASFEGYFPGWKGNAVAEWRLGGRVLSRPADPRDPFVAGEQARLEPVAARRIKTVGGADAVEVEYREILPAGAASGRAPKTARALWHAPTEGFATRVEVEHETEADGWYSFAFASGAAVPRDEVAAVQLPPLFQFRRVPDAAEMITSSLTSHPFALVERRAKGDAAGVTFGVVAAPEFLSREWPTKHNARCGFALVAPSGDAQGWIFAPILGGDNSHAKRGEKVRATWWAVAAPQSWAEVMRAADTKIFGLADYREPVAASLTEQALNIIDLMADDEASGWDARLKGPANIESPNTVTHAAPLAYFTAARLTRDEAFFDRRALPALEYLLSRPSAHFALSAEGNLYVTKRTARIDFKNIFFGSAVWQGADDLTGGLNPWLLDYMRTAEGRPLKPANNSAETDWSGWLALLRQKPDAALLKRVQANVDGWIKRAFEDNPALGKTAGIQPFYNVTFYPYWWDLLDLWQLTGEPRYLDAARSGAWQTVAGQWVTPTPGKGTLTLYPENKYTSLHHVWWRGDKTWRMGWPEGIKPHVRARVSFAIPEKTVPDWVVSPSGLGVEQPITYFSASDKMSNIQLAVWAPSLLRLYGGTGDDYWRVFARNAIIGRGANYPGYYLSDYIDVMQRPDYPRAGPDLTSFYWHHVPVHLAMLLDYLVTDADVRTKGAVRFPYARQQGYVWFTSRVYGGRAGRVFDDEDCRLWLDRTKFRVDTPLVDYFGARGKNQFHLVLLNQSRGEVTAGIELDTAVLGIAPGARPDLRTACDPEKKTKLVLKKDGRRLVTLPPGGLAVLTFDAAEETVTPVIPKLETRPVSADLGKTWGEMRAFRIRSPFGNDAVYVVLDGRPGSGATARLEIEGGDDAPAGGGPRADAFPYEFSIPRVDMTRDIRLRLHLAESGQPETATPWFELPGTKEKAEGLKN</sequence>
<feature type="compositionally biased region" description="Basic and acidic residues" evidence="1">
    <location>
        <begin position="1160"/>
        <end position="1170"/>
    </location>
</feature>
<organism evidence="3 4">
    <name type="scientific">Termitidicoccus mucosus</name>
    <dbReference type="NCBI Taxonomy" id="1184151"/>
    <lineage>
        <taxon>Bacteria</taxon>
        <taxon>Pseudomonadati</taxon>
        <taxon>Verrucomicrobiota</taxon>
        <taxon>Opitutia</taxon>
        <taxon>Opitutales</taxon>
        <taxon>Opitutaceae</taxon>
        <taxon>Termitidicoccus</taxon>
    </lineage>
</organism>
<name>A0A178ILE7_9BACT</name>
<evidence type="ECO:0000313" key="3">
    <source>
        <dbReference type="EMBL" id="OAM90713.1"/>
    </source>
</evidence>
<comment type="caution">
    <text evidence="3">The sequence shown here is derived from an EMBL/GenBank/DDBJ whole genome shotgun (WGS) entry which is preliminary data.</text>
</comment>
<evidence type="ECO:0000256" key="1">
    <source>
        <dbReference type="SAM" id="MobiDB-lite"/>
    </source>
</evidence>
<dbReference type="AlphaFoldDB" id="A0A178ILE7"/>
<dbReference type="STRING" id="1184151.AW736_06625"/>
<feature type="signal peptide" evidence="2">
    <location>
        <begin position="1"/>
        <end position="30"/>
    </location>
</feature>